<dbReference type="GO" id="GO:0003677">
    <property type="term" value="F:DNA binding"/>
    <property type="evidence" value="ECO:0007669"/>
    <property type="project" value="UniProtKB-KW"/>
</dbReference>
<dbReference type="Pfam" id="PF00392">
    <property type="entry name" value="GntR"/>
    <property type="match status" value="1"/>
</dbReference>
<sequence>MRRLEQIGRGNLSTQVYKQLRAALMSGFYEPGQRLLIIDLAEEMGTSVTPVREAIFRLVADGALEMQKVQAVTVPMLSDEQIAEVRTIRIALEGEAAALAARKVTGRQIADITRINDAFFSALRDGDPHQASELNREFHLAVVSIAEMPTLSSMVEMMWARMGALIHRINLNLRVSQDYGPDHDHYKVIEGLKTGDADLARQGIQNDIRFSRIGILTPHGDGEAPQPEKAGRRRRKMPAKT</sequence>
<evidence type="ECO:0000313" key="7">
    <source>
        <dbReference type="Proteomes" id="UP001165667"/>
    </source>
</evidence>
<dbReference type="Gene3D" id="1.20.120.530">
    <property type="entry name" value="GntR ligand-binding domain-like"/>
    <property type="match status" value="1"/>
</dbReference>
<feature type="region of interest" description="Disordered" evidence="4">
    <location>
        <begin position="216"/>
        <end position="241"/>
    </location>
</feature>
<dbReference type="InterPro" id="IPR036390">
    <property type="entry name" value="WH_DNA-bd_sf"/>
</dbReference>
<dbReference type="Proteomes" id="UP001165667">
    <property type="component" value="Unassembled WGS sequence"/>
</dbReference>
<evidence type="ECO:0000259" key="5">
    <source>
        <dbReference type="PROSITE" id="PS50949"/>
    </source>
</evidence>
<dbReference type="PANTHER" id="PTHR43537:SF39">
    <property type="entry name" value="HTH-TYPE TRANSCRIPTIONAL REGULATOR MCBR"/>
    <property type="match status" value="1"/>
</dbReference>
<evidence type="ECO:0000256" key="1">
    <source>
        <dbReference type="ARBA" id="ARBA00023015"/>
    </source>
</evidence>
<feature type="compositionally biased region" description="Basic residues" evidence="4">
    <location>
        <begin position="231"/>
        <end position="241"/>
    </location>
</feature>
<keyword evidence="3" id="KW-0804">Transcription</keyword>
<evidence type="ECO:0000256" key="4">
    <source>
        <dbReference type="SAM" id="MobiDB-lite"/>
    </source>
</evidence>
<evidence type="ECO:0000256" key="2">
    <source>
        <dbReference type="ARBA" id="ARBA00023125"/>
    </source>
</evidence>
<keyword evidence="2" id="KW-0238">DNA-binding</keyword>
<comment type="caution">
    <text evidence="6">The sequence shown here is derived from an EMBL/GenBank/DDBJ whole genome shotgun (WGS) entry which is preliminary data.</text>
</comment>
<dbReference type="SUPFAM" id="SSF48008">
    <property type="entry name" value="GntR ligand-binding domain-like"/>
    <property type="match status" value="1"/>
</dbReference>
<dbReference type="PANTHER" id="PTHR43537">
    <property type="entry name" value="TRANSCRIPTIONAL REGULATOR, GNTR FAMILY"/>
    <property type="match status" value="1"/>
</dbReference>
<evidence type="ECO:0000313" key="6">
    <source>
        <dbReference type="EMBL" id="MCW6511222.1"/>
    </source>
</evidence>
<dbReference type="AlphaFoldDB" id="A0AA42CQ92"/>
<protein>
    <submittedName>
        <fullName evidence="6">FCD domain-containing protein</fullName>
    </submittedName>
</protein>
<evidence type="ECO:0000256" key="3">
    <source>
        <dbReference type="ARBA" id="ARBA00023163"/>
    </source>
</evidence>
<dbReference type="SUPFAM" id="SSF46785">
    <property type="entry name" value="Winged helix' DNA-binding domain"/>
    <property type="match status" value="1"/>
</dbReference>
<name>A0AA42CQ92_9HYPH</name>
<dbReference type="RefSeq" id="WP_282587600.1">
    <property type="nucleotide sequence ID" value="NZ_JAMOIM010000022.1"/>
</dbReference>
<organism evidence="6 7">
    <name type="scientific">Lichenifustis flavocetrariae</name>
    <dbReference type="NCBI Taxonomy" id="2949735"/>
    <lineage>
        <taxon>Bacteria</taxon>
        <taxon>Pseudomonadati</taxon>
        <taxon>Pseudomonadota</taxon>
        <taxon>Alphaproteobacteria</taxon>
        <taxon>Hyphomicrobiales</taxon>
        <taxon>Lichenihabitantaceae</taxon>
        <taxon>Lichenifustis</taxon>
    </lineage>
</organism>
<keyword evidence="1" id="KW-0805">Transcription regulation</keyword>
<reference evidence="6" key="1">
    <citation type="submission" date="2022-05" db="EMBL/GenBank/DDBJ databases">
        <authorList>
            <person name="Pankratov T."/>
        </authorList>
    </citation>
    <scope>NUCLEOTIDE SEQUENCE</scope>
    <source>
        <strain evidence="6">BP6-180914</strain>
    </source>
</reference>
<dbReference type="InterPro" id="IPR008920">
    <property type="entry name" value="TF_FadR/GntR_C"/>
</dbReference>
<dbReference type="SMART" id="SM00895">
    <property type="entry name" value="FCD"/>
    <property type="match status" value="1"/>
</dbReference>
<proteinExistence type="predicted"/>
<dbReference type="EMBL" id="JAMOIM010000022">
    <property type="protein sequence ID" value="MCW6511222.1"/>
    <property type="molecule type" value="Genomic_DNA"/>
</dbReference>
<feature type="domain" description="HTH gntR-type" evidence="5">
    <location>
        <begin position="10"/>
        <end position="77"/>
    </location>
</feature>
<dbReference type="InterPro" id="IPR000524">
    <property type="entry name" value="Tscrpt_reg_HTH_GntR"/>
</dbReference>
<dbReference type="Gene3D" id="1.10.10.10">
    <property type="entry name" value="Winged helix-like DNA-binding domain superfamily/Winged helix DNA-binding domain"/>
    <property type="match status" value="1"/>
</dbReference>
<keyword evidence="7" id="KW-1185">Reference proteome</keyword>
<accession>A0AA42CQ92</accession>
<dbReference type="GO" id="GO:0003700">
    <property type="term" value="F:DNA-binding transcription factor activity"/>
    <property type="evidence" value="ECO:0007669"/>
    <property type="project" value="InterPro"/>
</dbReference>
<dbReference type="InterPro" id="IPR036388">
    <property type="entry name" value="WH-like_DNA-bd_sf"/>
</dbReference>
<dbReference type="SMART" id="SM00345">
    <property type="entry name" value="HTH_GNTR"/>
    <property type="match status" value="1"/>
</dbReference>
<gene>
    <name evidence="6" type="ORF">M8523_24795</name>
</gene>
<dbReference type="InterPro" id="IPR011711">
    <property type="entry name" value="GntR_C"/>
</dbReference>
<dbReference type="Pfam" id="PF07729">
    <property type="entry name" value="FCD"/>
    <property type="match status" value="1"/>
</dbReference>
<dbReference type="PROSITE" id="PS50949">
    <property type="entry name" value="HTH_GNTR"/>
    <property type="match status" value="1"/>
</dbReference>